<proteinExistence type="predicted"/>
<dbReference type="Proteomes" id="UP001465755">
    <property type="component" value="Unassembled WGS sequence"/>
</dbReference>
<feature type="compositionally biased region" description="Low complexity" evidence="1">
    <location>
        <begin position="141"/>
        <end position="151"/>
    </location>
</feature>
<comment type="caution">
    <text evidence="2">The sequence shown here is derived from an EMBL/GenBank/DDBJ whole genome shotgun (WGS) entry which is preliminary data.</text>
</comment>
<organism evidence="2 3">
    <name type="scientific">Symbiochloris irregularis</name>
    <dbReference type="NCBI Taxonomy" id="706552"/>
    <lineage>
        <taxon>Eukaryota</taxon>
        <taxon>Viridiplantae</taxon>
        <taxon>Chlorophyta</taxon>
        <taxon>core chlorophytes</taxon>
        <taxon>Trebouxiophyceae</taxon>
        <taxon>Trebouxiales</taxon>
        <taxon>Trebouxiaceae</taxon>
        <taxon>Symbiochloris</taxon>
    </lineage>
</organism>
<sequence length="267" mass="28695">MNRALAKEALDASKAPGLDIEQWVEAGLMWLVTRAELEPERQNIERAMAVSLEESEKVEAIVPLMQWDTSKLLSHFQDSPVMAQLGLPARELLSHKDVRQHLIPFLDFERKCLKWYAGSAVCKVFSEVGLECSAIIRGSSRPAAQGQAGDPPARPSSLGKRKAASEPPAPPARCLSSTPAAISAATAQKLINFLAKQLKFMQDAVYAMPGTAGAVPHIFELPPEEREPDDEVVRSLLSALSGSNLTGLATISCQAAACLLEGFPVGA</sequence>
<evidence type="ECO:0000256" key="1">
    <source>
        <dbReference type="SAM" id="MobiDB-lite"/>
    </source>
</evidence>
<dbReference type="EMBL" id="JALJOQ010000229">
    <property type="protein sequence ID" value="KAK9788299.1"/>
    <property type="molecule type" value="Genomic_DNA"/>
</dbReference>
<feature type="region of interest" description="Disordered" evidence="1">
    <location>
        <begin position="141"/>
        <end position="175"/>
    </location>
</feature>
<accession>A0AAW1NPQ6</accession>
<protein>
    <submittedName>
        <fullName evidence="2">Uncharacterized protein</fullName>
    </submittedName>
</protein>
<name>A0AAW1NPQ6_9CHLO</name>
<evidence type="ECO:0000313" key="2">
    <source>
        <dbReference type="EMBL" id="KAK9788299.1"/>
    </source>
</evidence>
<evidence type="ECO:0000313" key="3">
    <source>
        <dbReference type="Proteomes" id="UP001465755"/>
    </source>
</evidence>
<dbReference type="AlphaFoldDB" id="A0AAW1NPQ6"/>
<reference evidence="2 3" key="1">
    <citation type="journal article" date="2024" name="Nat. Commun.">
        <title>Phylogenomics reveals the evolutionary origins of lichenization in chlorophyte algae.</title>
        <authorList>
            <person name="Puginier C."/>
            <person name="Libourel C."/>
            <person name="Otte J."/>
            <person name="Skaloud P."/>
            <person name="Haon M."/>
            <person name="Grisel S."/>
            <person name="Petersen M."/>
            <person name="Berrin J.G."/>
            <person name="Delaux P.M."/>
            <person name="Dal Grande F."/>
            <person name="Keller J."/>
        </authorList>
    </citation>
    <scope>NUCLEOTIDE SEQUENCE [LARGE SCALE GENOMIC DNA]</scope>
    <source>
        <strain evidence="2 3">SAG 2036</strain>
    </source>
</reference>
<gene>
    <name evidence="2" type="ORF">WJX73_006083</name>
</gene>
<keyword evidence="3" id="KW-1185">Reference proteome</keyword>